<proteinExistence type="predicted"/>
<evidence type="ECO:0000259" key="8">
    <source>
        <dbReference type="PROSITE" id="PS50089"/>
    </source>
</evidence>
<keyword evidence="7" id="KW-1133">Transmembrane helix</keyword>
<organism evidence="9 10">
    <name type="scientific">Morus notabilis</name>
    <dbReference type="NCBI Taxonomy" id="981085"/>
    <lineage>
        <taxon>Eukaryota</taxon>
        <taxon>Viridiplantae</taxon>
        <taxon>Streptophyta</taxon>
        <taxon>Embryophyta</taxon>
        <taxon>Tracheophyta</taxon>
        <taxon>Spermatophyta</taxon>
        <taxon>Magnoliopsida</taxon>
        <taxon>eudicotyledons</taxon>
        <taxon>Gunneridae</taxon>
        <taxon>Pentapetalae</taxon>
        <taxon>rosids</taxon>
        <taxon>fabids</taxon>
        <taxon>Rosales</taxon>
        <taxon>Moraceae</taxon>
        <taxon>Moreae</taxon>
        <taxon>Morus</taxon>
    </lineage>
</organism>
<dbReference type="Proteomes" id="UP000030645">
    <property type="component" value="Unassembled WGS sequence"/>
</dbReference>
<evidence type="ECO:0000256" key="4">
    <source>
        <dbReference type="ARBA" id="ARBA00022833"/>
    </source>
</evidence>
<accession>W9R5K4</accession>
<dbReference type="CDD" id="cd23119">
    <property type="entry name" value="RING-H2_NIPL1-like"/>
    <property type="match status" value="1"/>
</dbReference>
<dbReference type="SUPFAM" id="SSF57850">
    <property type="entry name" value="RING/U-box"/>
    <property type="match status" value="1"/>
</dbReference>
<dbReference type="PANTHER" id="PTHR46151">
    <property type="entry name" value="NEP1-INTERACTING PROTEIN-LIKE 2"/>
    <property type="match status" value="1"/>
</dbReference>
<dbReference type="GO" id="GO:0008270">
    <property type="term" value="F:zinc ion binding"/>
    <property type="evidence" value="ECO:0007669"/>
    <property type="project" value="UniProtKB-KW"/>
</dbReference>
<keyword evidence="10" id="KW-1185">Reference proteome</keyword>
<evidence type="ECO:0000313" key="10">
    <source>
        <dbReference type="Proteomes" id="UP000030645"/>
    </source>
</evidence>
<feature type="domain" description="RING-type" evidence="8">
    <location>
        <begin position="172"/>
        <end position="214"/>
    </location>
</feature>
<keyword evidence="2" id="KW-0479">Metal-binding</keyword>
<evidence type="ECO:0000256" key="6">
    <source>
        <dbReference type="PROSITE-ProRule" id="PRU00175"/>
    </source>
</evidence>
<name>W9R5K4_9ROSA</name>
<dbReference type="PANTHER" id="PTHR46151:SF18">
    <property type="entry name" value="NEP1-INTERACTING PROTEIN-LIKE 2"/>
    <property type="match status" value="1"/>
</dbReference>
<dbReference type="Pfam" id="PF13639">
    <property type="entry name" value="zf-RING_2"/>
    <property type="match status" value="1"/>
</dbReference>
<dbReference type="AlphaFoldDB" id="W9R5K4"/>
<evidence type="ECO:0000256" key="5">
    <source>
        <dbReference type="ARBA" id="ARBA00023136"/>
    </source>
</evidence>
<keyword evidence="4" id="KW-0862">Zinc</keyword>
<protein>
    <submittedName>
        <fullName evidence="9">NEP1-interacting protein-like 2</fullName>
    </submittedName>
</protein>
<dbReference type="InterPro" id="IPR013083">
    <property type="entry name" value="Znf_RING/FYVE/PHD"/>
</dbReference>
<dbReference type="InterPro" id="IPR001841">
    <property type="entry name" value="Znf_RING"/>
</dbReference>
<feature type="transmembrane region" description="Helical" evidence="7">
    <location>
        <begin position="48"/>
        <end position="68"/>
    </location>
</feature>
<feature type="transmembrane region" description="Helical" evidence="7">
    <location>
        <begin position="18"/>
        <end position="42"/>
    </location>
</feature>
<keyword evidence="5 7" id="KW-0472">Membrane</keyword>
<dbReference type="EMBL" id="KE343698">
    <property type="protein sequence ID" value="EXB38565.1"/>
    <property type="molecule type" value="Genomic_DNA"/>
</dbReference>
<keyword evidence="3 6" id="KW-0863">Zinc-finger</keyword>
<reference evidence="10" key="1">
    <citation type="submission" date="2013-01" db="EMBL/GenBank/DDBJ databases">
        <title>Draft Genome Sequence of a Mulberry Tree, Morus notabilis C.K. Schneid.</title>
        <authorList>
            <person name="He N."/>
            <person name="Zhao S."/>
        </authorList>
    </citation>
    <scope>NUCLEOTIDE SEQUENCE</scope>
</reference>
<dbReference type="GO" id="GO:0016020">
    <property type="term" value="C:membrane"/>
    <property type="evidence" value="ECO:0007669"/>
    <property type="project" value="UniProtKB-SubCell"/>
</dbReference>
<dbReference type="Gene3D" id="3.30.40.10">
    <property type="entry name" value="Zinc/RING finger domain, C3HC4 (zinc finger)"/>
    <property type="match status" value="1"/>
</dbReference>
<gene>
    <name evidence="9" type="ORF">L484_008593</name>
</gene>
<comment type="subcellular location">
    <subcellularLocation>
        <location evidence="1">Membrane</location>
    </subcellularLocation>
</comment>
<evidence type="ECO:0000256" key="2">
    <source>
        <dbReference type="ARBA" id="ARBA00022723"/>
    </source>
</evidence>
<keyword evidence="7" id="KW-0812">Transmembrane</keyword>
<dbReference type="eggNOG" id="KOG0800">
    <property type="taxonomic scope" value="Eukaryota"/>
</dbReference>
<sequence length="233" mass="25489">METGSFENGGFLQRIPRLFVSGITWALLLLFACGAIAGALAGKASDSGIARGAGLGAIAGAILSLEIFEASRAFLCLDQSGARSSSAMTNTIFLLQADFTEEVLRGRFIEEHFTPAMLTSNHWQVNLANFSNDEIHDANETVASRGLSRDLLKRLPCHEVLEETKTAQSICCAICLQDLEVGEIVRSLPLCHHTFHLRCVDQWLIRHGSCPVCRQDVQIKHIKLHKLGPKGNH</sequence>
<evidence type="ECO:0000256" key="3">
    <source>
        <dbReference type="ARBA" id="ARBA00022771"/>
    </source>
</evidence>
<dbReference type="PROSITE" id="PS50089">
    <property type="entry name" value="ZF_RING_2"/>
    <property type="match status" value="1"/>
</dbReference>
<evidence type="ECO:0000256" key="7">
    <source>
        <dbReference type="SAM" id="Phobius"/>
    </source>
</evidence>
<evidence type="ECO:0000256" key="1">
    <source>
        <dbReference type="ARBA" id="ARBA00004370"/>
    </source>
</evidence>
<dbReference type="SMART" id="SM00184">
    <property type="entry name" value="RING"/>
    <property type="match status" value="1"/>
</dbReference>
<evidence type="ECO:0000313" key="9">
    <source>
        <dbReference type="EMBL" id="EXB38565.1"/>
    </source>
</evidence>